<dbReference type="SUPFAM" id="SSF53300">
    <property type="entry name" value="vWA-like"/>
    <property type="match status" value="1"/>
</dbReference>
<dbReference type="STRING" id="1479485.DA73_0205650"/>
<comment type="caution">
    <text evidence="4">The sequence shown here is derived from an EMBL/GenBank/DDBJ whole genome shotgun (WGS) entry which is preliminary data.</text>
</comment>
<evidence type="ECO:0000259" key="2">
    <source>
        <dbReference type="PROSITE" id="PS50234"/>
    </source>
</evidence>
<protein>
    <submittedName>
        <fullName evidence="3">VWA domain-containing protein</fullName>
    </submittedName>
    <submittedName>
        <fullName evidence="4">von Willebrand factor type A</fullName>
    </submittedName>
</protein>
<dbReference type="InterPro" id="IPR002035">
    <property type="entry name" value="VWF_A"/>
</dbReference>
<dbReference type="Pfam" id="PF12450">
    <property type="entry name" value="vWF_A"/>
    <property type="match status" value="1"/>
</dbReference>
<dbReference type="Gene3D" id="3.40.50.410">
    <property type="entry name" value="von Willebrand factor, type A domain"/>
    <property type="match status" value="1"/>
</dbReference>
<dbReference type="CDD" id="cd01465">
    <property type="entry name" value="vWA_subgroup"/>
    <property type="match status" value="1"/>
</dbReference>
<feature type="domain" description="VWFA" evidence="2">
    <location>
        <begin position="205"/>
        <end position="383"/>
    </location>
</feature>
<accession>A0A0C1R5V2</accession>
<gene>
    <name evidence="4" type="ORF">DA73_0205650</name>
    <name evidence="3" type="ORF">DA73_0400023570</name>
</gene>
<dbReference type="SMART" id="SM00327">
    <property type="entry name" value="VWA"/>
    <property type="match status" value="1"/>
</dbReference>
<dbReference type="InterPro" id="IPR036465">
    <property type="entry name" value="vWFA_dom_sf"/>
</dbReference>
<feature type="region of interest" description="Disordered" evidence="1">
    <location>
        <begin position="45"/>
        <end position="98"/>
    </location>
</feature>
<dbReference type="EMBL" id="JHEG02000019">
    <property type="protein sequence ID" value="KIE12944.1"/>
    <property type="molecule type" value="Genomic_DNA"/>
</dbReference>
<feature type="compositionally biased region" description="Polar residues" evidence="1">
    <location>
        <begin position="73"/>
        <end position="89"/>
    </location>
</feature>
<dbReference type="Pfam" id="PF00092">
    <property type="entry name" value="VWA"/>
    <property type="match status" value="1"/>
</dbReference>
<dbReference type="OrthoDB" id="9805121at2"/>
<dbReference type="PANTHER" id="PTHR10579:SF43">
    <property type="entry name" value="ZINC FINGER (C3HC4-TYPE RING FINGER) FAMILY PROTEIN"/>
    <property type="match status" value="1"/>
</dbReference>
<dbReference type="EMBL" id="JHEG04000001">
    <property type="protein sequence ID" value="KAF3888138.1"/>
    <property type="molecule type" value="Genomic_DNA"/>
</dbReference>
<dbReference type="Proteomes" id="UP000029738">
    <property type="component" value="Unassembled WGS sequence"/>
</dbReference>
<reference evidence="3" key="2">
    <citation type="submission" date="2019-11" db="EMBL/GenBank/DDBJ databases">
        <title>Improved Assembly of Tolypothrix boutellei genome.</title>
        <authorList>
            <person name="Sarangi A.N."/>
            <person name="Mukherjee M."/>
            <person name="Ghosh S."/>
            <person name="Singh D."/>
            <person name="Das A."/>
            <person name="Kant S."/>
            <person name="Prusty A."/>
            <person name="Tripathy S."/>
        </authorList>
    </citation>
    <scope>NUCLEOTIDE SEQUENCE</scope>
    <source>
        <strain evidence="3">VB521301</strain>
    </source>
</reference>
<dbReference type="AlphaFoldDB" id="A0A0C1R5V2"/>
<dbReference type="InterPro" id="IPR051266">
    <property type="entry name" value="CLCR"/>
</dbReference>
<evidence type="ECO:0000313" key="5">
    <source>
        <dbReference type="Proteomes" id="UP000029738"/>
    </source>
</evidence>
<proteinExistence type="predicted"/>
<evidence type="ECO:0000256" key="1">
    <source>
        <dbReference type="SAM" id="MobiDB-lite"/>
    </source>
</evidence>
<feature type="compositionally biased region" description="Polar residues" evidence="1">
    <location>
        <begin position="47"/>
        <end position="65"/>
    </location>
</feature>
<dbReference type="InterPro" id="IPR021908">
    <property type="entry name" value="YfbK_C"/>
</dbReference>
<dbReference type="PROSITE" id="PS50234">
    <property type="entry name" value="VWFA"/>
    <property type="match status" value="1"/>
</dbReference>
<dbReference type="InterPro" id="IPR022156">
    <property type="entry name" value="Uncharacterised_YfbK_N"/>
</dbReference>
<reference evidence="4" key="1">
    <citation type="journal article" date="2015" name="Genome Announc.">
        <title>Draft Genome Sequence of Tolypothrix boutellei Strain VB521301.</title>
        <authorList>
            <person name="Chandrababunaidu M.M."/>
            <person name="Singh D."/>
            <person name="Sen D."/>
            <person name="Bhan S."/>
            <person name="Das S."/>
            <person name="Gupta A."/>
            <person name="Adhikary S.P."/>
            <person name="Tripathy S."/>
        </authorList>
    </citation>
    <scope>NUCLEOTIDE SEQUENCE</scope>
    <source>
        <strain evidence="4">VB521301</strain>
    </source>
</reference>
<dbReference type="PANTHER" id="PTHR10579">
    <property type="entry name" value="CALCIUM-ACTIVATED CHLORIDE CHANNEL REGULATOR"/>
    <property type="match status" value="1"/>
</dbReference>
<evidence type="ECO:0000313" key="3">
    <source>
        <dbReference type="EMBL" id="KAF3888138.1"/>
    </source>
</evidence>
<dbReference type="RefSeq" id="WP_038078342.1">
    <property type="nucleotide sequence ID" value="NZ_JHEG04000001.1"/>
</dbReference>
<organism evidence="4">
    <name type="scientific">Tolypothrix bouteillei VB521301</name>
    <dbReference type="NCBI Taxonomy" id="1479485"/>
    <lineage>
        <taxon>Bacteria</taxon>
        <taxon>Bacillati</taxon>
        <taxon>Cyanobacteriota</taxon>
        <taxon>Cyanophyceae</taxon>
        <taxon>Nostocales</taxon>
        <taxon>Tolypothrichaceae</taxon>
        <taxon>Tolypothrix</taxon>
    </lineage>
</organism>
<name>A0A0C1R5V2_9CYAN</name>
<sequence>MNHPHRPLAVFGIAVLLGNLVACSQPQTTMMSKSAPVENQLAKEPYKQSSTQPLQPAAQPKNSTPRLLPASPVANTGTPLLSQTSTIQPSDRDENLSREGYKHNEDNQFQSVSVNPLSTFSIDVDAASYSNIRRFINQGQLPPSDAVRLEEMINYFSYDYPQPDDDKPFSVTTEVSYAPWNPKHKLVQIALQSKKISTENLPANNLVFLLDVSGSMEDPNKLPLLKSALRLLVNELRDSDKVAIVVYAGNAGLVLPPTPGSQKDKIFDAIEQLAAGGSTAGGEGIQLAYKIARDNFIKSGNNRVILATDGDFNVGVTSDEELVSLIEKEREKGIFLTVLGFGTGNLQDAKMEQLADKGNGNYAYIDNLLEAKKVLVKEMGATLLTIAKDVKIQVEFNPTKVQGYRLIGYENRLLANQDFNDDKKDAGELGAGHSVTALYEIIPTGVESDVTLPKVDSLKYQQKSLSNQDEIMQVKLRYKQPQASASQLLTYPVVDRGVKLNEATTNLKFASAVAGFGMVLRNSRYKGTATFDGVLQLARQSQGADLDGYRAEFIRLVEKSKALK</sequence>
<evidence type="ECO:0000313" key="4">
    <source>
        <dbReference type="EMBL" id="KIE12944.1"/>
    </source>
</evidence>
<dbReference type="Pfam" id="PF12034">
    <property type="entry name" value="YfbK_C"/>
    <property type="match status" value="1"/>
</dbReference>
<keyword evidence="5" id="KW-1185">Reference proteome</keyword>